<feature type="DNA-binding region" description="OmpR/PhoB-type" evidence="7">
    <location>
        <begin position="126"/>
        <end position="228"/>
    </location>
</feature>
<keyword evidence="11" id="KW-1185">Reference proteome</keyword>
<dbReference type="Gene3D" id="6.10.250.690">
    <property type="match status" value="1"/>
</dbReference>
<evidence type="ECO:0000313" key="11">
    <source>
        <dbReference type="Proteomes" id="UP000740605"/>
    </source>
</evidence>
<accession>A0ABS5XXZ5</accession>
<evidence type="ECO:0000256" key="2">
    <source>
        <dbReference type="ARBA" id="ARBA00023012"/>
    </source>
</evidence>
<comment type="caution">
    <text evidence="10">The sequence shown here is derived from an EMBL/GenBank/DDBJ whole genome shotgun (WGS) entry which is preliminary data.</text>
</comment>
<protein>
    <submittedName>
        <fullName evidence="10">Response regulator transcription factor</fullName>
    </submittedName>
</protein>
<dbReference type="Pfam" id="PF00486">
    <property type="entry name" value="Trans_reg_C"/>
    <property type="match status" value="1"/>
</dbReference>
<name>A0ABS5XXZ5_9MICO</name>
<dbReference type="PANTHER" id="PTHR48111">
    <property type="entry name" value="REGULATOR OF RPOS"/>
    <property type="match status" value="1"/>
</dbReference>
<dbReference type="Gene3D" id="3.40.50.2300">
    <property type="match status" value="1"/>
</dbReference>
<dbReference type="SUPFAM" id="SSF46894">
    <property type="entry name" value="C-terminal effector domain of the bipartite response regulators"/>
    <property type="match status" value="1"/>
</dbReference>
<dbReference type="CDD" id="cd00383">
    <property type="entry name" value="trans_reg_C"/>
    <property type="match status" value="1"/>
</dbReference>
<keyword evidence="3" id="KW-0805">Transcription regulation</keyword>
<dbReference type="CDD" id="cd17574">
    <property type="entry name" value="REC_OmpR"/>
    <property type="match status" value="1"/>
</dbReference>
<evidence type="ECO:0000256" key="6">
    <source>
        <dbReference type="PROSITE-ProRule" id="PRU00169"/>
    </source>
</evidence>
<dbReference type="Pfam" id="PF00072">
    <property type="entry name" value="Response_reg"/>
    <property type="match status" value="1"/>
</dbReference>
<evidence type="ECO:0000259" key="9">
    <source>
        <dbReference type="PROSITE" id="PS51755"/>
    </source>
</evidence>
<dbReference type="InterPro" id="IPR011006">
    <property type="entry name" value="CheY-like_superfamily"/>
</dbReference>
<evidence type="ECO:0000259" key="8">
    <source>
        <dbReference type="PROSITE" id="PS50110"/>
    </source>
</evidence>
<dbReference type="InterPro" id="IPR001789">
    <property type="entry name" value="Sig_transdc_resp-reg_receiver"/>
</dbReference>
<dbReference type="InterPro" id="IPR016032">
    <property type="entry name" value="Sig_transdc_resp-reg_C-effctor"/>
</dbReference>
<keyword evidence="1 6" id="KW-0597">Phosphoprotein</keyword>
<evidence type="ECO:0000313" key="10">
    <source>
        <dbReference type="EMBL" id="MBT8799276.1"/>
    </source>
</evidence>
<evidence type="ECO:0000256" key="3">
    <source>
        <dbReference type="ARBA" id="ARBA00023015"/>
    </source>
</evidence>
<feature type="modified residue" description="4-aspartylphosphate" evidence="6">
    <location>
        <position position="55"/>
    </location>
</feature>
<evidence type="ECO:0000256" key="4">
    <source>
        <dbReference type="ARBA" id="ARBA00023125"/>
    </source>
</evidence>
<sequence length="237" mass="25614">MGEAPLAFVVDDEPAMLEIITFVLETQGFRCESFRAAEPAWIALGRLRPDLVVLDVMLPGMSGVELCARIRAHSDVPVMLVTAKGESDDRIAGLEADADDYVVKPFHPRELALRAQRLVRRNEAPAGVSTRAGLLRVDPGALEAVIGTEKVALTMGEYRVLQALLTQPDEVIDFRALLIAGWGEADRLGGREMIKTTVYRLRHKLDAAAPGAGQVVESVRGAGYLIRSAAATTVTDL</sequence>
<feature type="domain" description="OmpR/PhoB-type" evidence="9">
    <location>
        <begin position="126"/>
        <end position="228"/>
    </location>
</feature>
<dbReference type="SMART" id="SM00862">
    <property type="entry name" value="Trans_reg_C"/>
    <property type="match status" value="1"/>
</dbReference>
<dbReference type="EMBL" id="JAFLHG010000016">
    <property type="protein sequence ID" value="MBT8799276.1"/>
    <property type="molecule type" value="Genomic_DNA"/>
</dbReference>
<dbReference type="Proteomes" id="UP000740605">
    <property type="component" value="Unassembled WGS sequence"/>
</dbReference>
<evidence type="ECO:0000256" key="5">
    <source>
        <dbReference type="ARBA" id="ARBA00023163"/>
    </source>
</evidence>
<reference evidence="10 11" key="1">
    <citation type="submission" date="2021-03" db="EMBL/GenBank/DDBJ databases">
        <title>Microbacterium pauli sp. nov., isolated from microfiltered milk.</title>
        <authorList>
            <person name="Bellassi P."/>
            <person name="Fontana A."/>
            <person name="Callegari M.L."/>
            <person name="Lorenzo M."/>
            <person name="Cappa F."/>
        </authorList>
    </citation>
    <scope>NUCLEOTIDE SEQUENCE [LARGE SCALE GENOMIC DNA]</scope>
    <source>
        <strain evidence="10 11">DSM 18909</strain>
    </source>
</reference>
<dbReference type="Gene3D" id="1.10.10.10">
    <property type="entry name" value="Winged helix-like DNA-binding domain superfamily/Winged helix DNA-binding domain"/>
    <property type="match status" value="1"/>
</dbReference>
<dbReference type="PANTHER" id="PTHR48111:SF1">
    <property type="entry name" value="TWO-COMPONENT RESPONSE REGULATOR ORR33"/>
    <property type="match status" value="1"/>
</dbReference>
<dbReference type="SUPFAM" id="SSF52172">
    <property type="entry name" value="CheY-like"/>
    <property type="match status" value="1"/>
</dbReference>
<organism evidence="10 11">
    <name type="scientific">Microbacterium flavum</name>
    <dbReference type="NCBI Taxonomy" id="415216"/>
    <lineage>
        <taxon>Bacteria</taxon>
        <taxon>Bacillati</taxon>
        <taxon>Actinomycetota</taxon>
        <taxon>Actinomycetes</taxon>
        <taxon>Micrococcales</taxon>
        <taxon>Microbacteriaceae</taxon>
        <taxon>Microbacterium</taxon>
    </lineage>
</organism>
<keyword evidence="4 7" id="KW-0238">DNA-binding</keyword>
<proteinExistence type="predicted"/>
<evidence type="ECO:0000256" key="7">
    <source>
        <dbReference type="PROSITE-ProRule" id="PRU01091"/>
    </source>
</evidence>
<keyword evidence="5" id="KW-0804">Transcription</keyword>
<gene>
    <name evidence="10" type="ORF">J0P97_14550</name>
</gene>
<dbReference type="InterPro" id="IPR036388">
    <property type="entry name" value="WH-like_DNA-bd_sf"/>
</dbReference>
<keyword evidence="2" id="KW-0902">Two-component regulatory system</keyword>
<evidence type="ECO:0000256" key="1">
    <source>
        <dbReference type="ARBA" id="ARBA00022553"/>
    </source>
</evidence>
<dbReference type="PROSITE" id="PS51755">
    <property type="entry name" value="OMPR_PHOB"/>
    <property type="match status" value="1"/>
</dbReference>
<dbReference type="SMART" id="SM00448">
    <property type="entry name" value="REC"/>
    <property type="match status" value="1"/>
</dbReference>
<dbReference type="PROSITE" id="PS50110">
    <property type="entry name" value="RESPONSE_REGULATORY"/>
    <property type="match status" value="1"/>
</dbReference>
<feature type="domain" description="Response regulatory" evidence="8">
    <location>
        <begin position="6"/>
        <end position="119"/>
    </location>
</feature>
<dbReference type="RefSeq" id="WP_215488509.1">
    <property type="nucleotide sequence ID" value="NZ_BAAAPJ010000001.1"/>
</dbReference>
<dbReference type="InterPro" id="IPR039420">
    <property type="entry name" value="WalR-like"/>
</dbReference>
<dbReference type="InterPro" id="IPR001867">
    <property type="entry name" value="OmpR/PhoB-type_DNA-bd"/>
</dbReference>